<organism evidence="1 2">
    <name type="scientific">Tritonibacter mobilis F1926</name>
    <dbReference type="NCBI Taxonomy" id="1265309"/>
    <lineage>
        <taxon>Bacteria</taxon>
        <taxon>Pseudomonadati</taxon>
        <taxon>Pseudomonadota</taxon>
        <taxon>Alphaproteobacteria</taxon>
        <taxon>Rhodobacterales</taxon>
        <taxon>Paracoccaceae</taxon>
        <taxon>Tritonibacter</taxon>
    </lineage>
</organism>
<evidence type="ECO:0000313" key="2">
    <source>
        <dbReference type="Proteomes" id="UP000013243"/>
    </source>
</evidence>
<dbReference type="KEGG" id="rmb:K529_020290"/>
<keyword evidence="1" id="KW-0614">Plasmid</keyword>
<dbReference type="AlphaFoldDB" id="A0A1B1A991"/>
<dbReference type="Proteomes" id="UP000013243">
    <property type="component" value="Plasmid unnamed1"/>
</dbReference>
<gene>
    <name evidence="1" type="ORF">K529_020290</name>
</gene>
<dbReference type="OrthoDB" id="7665213at2"/>
<evidence type="ECO:0000313" key="1">
    <source>
        <dbReference type="EMBL" id="ANP43097.1"/>
    </source>
</evidence>
<accession>A0A1B1A991</accession>
<name>A0A1B1A991_9RHOB</name>
<geneLocation type="plasmid" evidence="1 2">
    <name>unnamed1</name>
</geneLocation>
<sequence>MIQLVFLATSTSLVFMSDTSKHDRRRSRFEVTPETEDRGLFKRGLTQVAVALVPVISKTPRGDVCVRGYVEKGEEITVIFAGRRVAEFAPMHEELRRLLTEANYSAQRLKKDPPPINSIQLPAQIEGAWRLRFERSSTGEDIRVLQFLAARWGFRDRNGETVTNGKQALYGKRSADISAR</sequence>
<reference evidence="1 2" key="1">
    <citation type="journal article" date="2016" name="ISME J.">
        <title>Global occurrence and heterogeneity of the Roseobacter-clade species Ruegeria mobilis.</title>
        <authorList>
            <person name="Sonnenschein E."/>
            <person name="Gram L."/>
        </authorList>
    </citation>
    <scope>NUCLEOTIDE SEQUENCE [LARGE SCALE GENOMIC DNA]</scope>
    <source>
        <strain evidence="1 2">F1926</strain>
        <plasmid evidence="1 2">unnamed1</plasmid>
    </source>
</reference>
<dbReference type="EMBL" id="CP015231">
    <property type="protein sequence ID" value="ANP43097.1"/>
    <property type="molecule type" value="Genomic_DNA"/>
</dbReference>
<protein>
    <submittedName>
        <fullName evidence="1">Uncharacterized protein</fullName>
    </submittedName>
</protein>
<proteinExistence type="predicted"/>